<feature type="compositionally biased region" description="Polar residues" evidence="1">
    <location>
        <begin position="149"/>
        <end position="166"/>
    </location>
</feature>
<evidence type="ECO:0000256" key="1">
    <source>
        <dbReference type="SAM" id="MobiDB-lite"/>
    </source>
</evidence>
<sequence length="512" mass="58022">MSGHNPQEFTFGRRQPPTCPPPMRGGPRPSHPSRQRLPGPDQGEMWYGPATDQFNQETRPLNNLPGDAQGQHNLCPPSHPQFPPPCFPPLGYCGFSPFPPTFPPLIPPPGPIPLDAPPPYTPYPEPAELPQHPGPGHVCDQAYDKPQESSKPTGLPQSDNSLNLNETVRRDHRKDDRDKQRYDQPGRFRDLDQSRSRTRDDRSSIKAKRSNVGPSHAQSSATSRSPRQMSRRLSPSRDRSPRRRSGSPRQLRSPVRKKSPSLRRSPARGSSSRHNRSPRRSRSPYDRRSPHRLSEKWRSRRTRSRSPAPGELKADCSRHDHSLRRQRTSQSPSKRSEQDDTSRYTDRRRHRRRSPLNQTKRWDELEAKTAALEESYKPLTLTAGADQGDKMDDAATEDDPPWIQCSPRGNFYSADPKMQKNQSSVSATDKLKDLLGRFQEEIVNRGPKGRAVQPKLEVPQPDVHWHVHKDSDADMSDESSSSSSEEEDESGGDPLAFLKMKEKHPARLADNL</sequence>
<dbReference type="Proteomes" id="UP000694845">
    <property type="component" value="Unplaced"/>
</dbReference>
<accession>A0A8B7XWG8</accession>
<feature type="compositionally biased region" description="Pro residues" evidence="1">
    <location>
        <begin position="97"/>
        <end position="127"/>
    </location>
</feature>
<feature type="compositionally biased region" description="Basic residues" evidence="1">
    <location>
        <begin position="271"/>
        <end position="282"/>
    </location>
</feature>
<protein>
    <submittedName>
        <fullName evidence="3">Ribonuclease 3-like</fullName>
    </submittedName>
</protein>
<feature type="compositionally biased region" description="Polar residues" evidence="1">
    <location>
        <begin position="52"/>
        <end position="61"/>
    </location>
</feature>
<dbReference type="RefSeq" id="XP_022085218.1">
    <property type="nucleotide sequence ID" value="XM_022229526.1"/>
</dbReference>
<gene>
    <name evidence="3" type="primary">LOC110976341</name>
</gene>
<dbReference type="GeneID" id="110976341"/>
<dbReference type="KEGG" id="aplc:110976341"/>
<name>A0A8B7XWG8_ACAPL</name>
<feature type="compositionally biased region" description="Basic and acidic residues" evidence="1">
    <location>
        <begin position="334"/>
        <end position="345"/>
    </location>
</feature>
<evidence type="ECO:0000313" key="2">
    <source>
        <dbReference type="Proteomes" id="UP000694845"/>
    </source>
</evidence>
<evidence type="ECO:0000313" key="3">
    <source>
        <dbReference type="RefSeq" id="XP_022085218.1"/>
    </source>
</evidence>
<proteinExistence type="predicted"/>
<dbReference type="OMA" id="ERHKSEY"/>
<dbReference type="OrthoDB" id="67027at2759"/>
<feature type="region of interest" description="Disordered" evidence="1">
    <location>
        <begin position="97"/>
        <end position="427"/>
    </location>
</feature>
<feature type="region of interest" description="Disordered" evidence="1">
    <location>
        <begin position="1"/>
        <end position="81"/>
    </location>
</feature>
<reference evidence="3" key="1">
    <citation type="submission" date="2025-08" db="UniProtKB">
        <authorList>
            <consortium name="RefSeq"/>
        </authorList>
    </citation>
    <scope>IDENTIFICATION</scope>
</reference>
<dbReference type="AlphaFoldDB" id="A0A8B7XWG8"/>
<keyword evidence="2" id="KW-1185">Reference proteome</keyword>
<feature type="compositionally biased region" description="Basic and acidic residues" evidence="1">
    <location>
        <begin position="283"/>
        <end position="297"/>
    </location>
</feature>
<feature type="compositionally biased region" description="Basic and acidic residues" evidence="1">
    <location>
        <begin position="463"/>
        <end position="472"/>
    </location>
</feature>
<feature type="region of interest" description="Disordered" evidence="1">
    <location>
        <begin position="442"/>
        <end position="512"/>
    </location>
</feature>
<organism evidence="2 3">
    <name type="scientific">Acanthaster planci</name>
    <name type="common">Crown-of-thorns starfish</name>
    <dbReference type="NCBI Taxonomy" id="133434"/>
    <lineage>
        <taxon>Eukaryota</taxon>
        <taxon>Metazoa</taxon>
        <taxon>Echinodermata</taxon>
        <taxon>Eleutherozoa</taxon>
        <taxon>Asterozoa</taxon>
        <taxon>Asteroidea</taxon>
        <taxon>Valvatacea</taxon>
        <taxon>Valvatida</taxon>
        <taxon>Acanthasteridae</taxon>
        <taxon>Acanthaster</taxon>
    </lineage>
</organism>
<feature type="compositionally biased region" description="Basic and acidic residues" evidence="1">
    <location>
        <begin position="499"/>
        <end position="512"/>
    </location>
</feature>
<feature type="compositionally biased region" description="Basic and acidic residues" evidence="1">
    <location>
        <begin position="167"/>
        <end position="204"/>
    </location>
</feature>
<feature type="compositionally biased region" description="Polar residues" evidence="1">
    <location>
        <begin position="212"/>
        <end position="228"/>
    </location>
</feature>